<protein>
    <recommendedName>
        <fullName evidence="3 13">Beta-ketoacyl-[acyl-carrier-protein] synthase III</fullName>
        <shortName evidence="13">Beta-ketoacyl-ACP synthase III</shortName>
        <shortName evidence="13">KAS III</shortName>
        <ecNumber evidence="3 13">2.3.1.180</ecNumber>
    </recommendedName>
    <alternativeName>
        <fullName evidence="13">3-oxoacyl-[acyl-carrier-protein] synthase 3</fullName>
    </alternativeName>
    <alternativeName>
        <fullName evidence="13">3-oxoacyl-[acyl-carrier-protein] synthase III</fullName>
    </alternativeName>
</protein>
<dbReference type="CDD" id="cd00830">
    <property type="entry name" value="KAS_III"/>
    <property type="match status" value="1"/>
</dbReference>
<comment type="domain">
    <text evidence="13">The last Arg residue of the ACP-binding site is essential for the weak association between ACP/AcpP and FabH.</text>
</comment>
<keyword evidence="6 13" id="KW-0808">Transferase</keyword>
<keyword evidence="9 13" id="KW-0275">Fatty acid biosynthesis</keyword>
<feature type="region of interest" description="ACP-binding" evidence="13">
    <location>
        <begin position="251"/>
        <end position="255"/>
    </location>
</feature>
<dbReference type="GO" id="GO:0005737">
    <property type="term" value="C:cytoplasm"/>
    <property type="evidence" value="ECO:0007669"/>
    <property type="project" value="UniProtKB-SubCell"/>
</dbReference>
<gene>
    <name evidence="13" type="primary">fabH</name>
    <name evidence="16" type="ORF">ISQ19_05470</name>
</gene>
<dbReference type="FunFam" id="3.40.47.10:FF:000004">
    <property type="entry name" value="3-oxoacyl-[acyl-carrier-protein] synthase 3"/>
    <property type="match status" value="1"/>
</dbReference>
<evidence type="ECO:0000256" key="4">
    <source>
        <dbReference type="ARBA" id="ARBA00022490"/>
    </source>
</evidence>
<dbReference type="AlphaFoldDB" id="A0A937HH84"/>
<dbReference type="HAMAP" id="MF_01815">
    <property type="entry name" value="FabH"/>
    <property type="match status" value="1"/>
</dbReference>
<organism evidence="16 17">
    <name type="scientific">PS1 clade bacterium</name>
    <dbReference type="NCBI Taxonomy" id="2175152"/>
    <lineage>
        <taxon>Bacteria</taxon>
        <taxon>Pseudomonadati</taxon>
        <taxon>Pseudomonadota</taxon>
        <taxon>Alphaproteobacteria</taxon>
        <taxon>PS1 clade</taxon>
    </lineage>
</organism>
<feature type="domain" description="Beta-ketoacyl-[acyl-carrier-protein] synthase III C-terminal" evidence="14">
    <location>
        <begin position="234"/>
        <end position="323"/>
    </location>
</feature>
<dbReference type="InterPro" id="IPR016039">
    <property type="entry name" value="Thiolase-like"/>
</dbReference>
<comment type="subunit">
    <text evidence="13">Homodimer.</text>
</comment>
<reference evidence="16" key="1">
    <citation type="submission" date="2020-10" db="EMBL/GenBank/DDBJ databases">
        <title>Microbiome of the Black Sea water column analyzed by genome centric metagenomics.</title>
        <authorList>
            <person name="Cabello-Yeves P.J."/>
            <person name="Callieri C."/>
            <person name="Picazo A."/>
            <person name="Mehrshad M."/>
            <person name="Haro-Moreno J.M."/>
            <person name="Roda-Garcia J."/>
            <person name="Dzembekova N."/>
            <person name="Slabakova V."/>
            <person name="Slabakova N."/>
            <person name="Moncheva S."/>
            <person name="Rodriguez-Valera F."/>
        </authorList>
    </citation>
    <scope>NUCLEOTIDE SEQUENCE</scope>
    <source>
        <strain evidence="16">BS307-5m-G5</strain>
    </source>
</reference>
<evidence type="ECO:0000256" key="10">
    <source>
        <dbReference type="ARBA" id="ARBA00023268"/>
    </source>
</evidence>
<dbReference type="Gene3D" id="3.40.47.10">
    <property type="match status" value="1"/>
</dbReference>
<dbReference type="InterPro" id="IPR013747">
    <property type="entry name" value="ACP_syn_III_C"/>
</dbReference>
<keyword evidence="4 13" id="KW-0963">Cytoplasm</keyword>
<dbReference type="EMBL" id="JADHOK010000074">
    <property type="protein sequence ID" value="MBL6762129.1"/>
    <property type="molecule type" value="Genomic_DNA"/>
</dbReference>
<keyword evidence="10 13" id="KW-0511">Multifunctional enzyme</keyword>
<comment type="caution">
    <text evidence="16">The sequence shown here is derived from an EMBL/GenBank/DDBJ whole genome shotgun (WGS) entry which is preliminary data.</text>
</comment>
<comment type="catalytic activity">
    <reaction evidence="12">
        <text>malonyl-[ACP] + acetyl-CoA + H(+) = 3-oxobutanoyl-[ACP] + CO2 + CoA</text>
        <dbReference type="Rhea" id="RHEA:12080"/>
        <dbReference type="Rhea" id="RHEA-COMP:9623"/>
        <dbReference type="Rhea" id="RHEA-COMP:9625"/>
        <dbReference type="ChEBI" id="CHEBI:15378"/>
        <dbReference type="ChEBI" id="CHEBI:16526"/>
        <dbReference type="ChEBI" id="CHEBI:57287"/>
        <dbReference type="ChEBI" id="CHEBI:57288"/>
        <dbReference type="ChEBI" id="CHEBI:78449"/>
        <dbReference type="ChEBI" id="CHEBI:78450"/>
        <dbReference type="EC" id="2.3.1.180"/>
    </reaction>
    <physiologicalReaction direction="left-to-right" evidence="12">
        <dbReference type="Rhea" id="RHEA:12081"/>
    </physiologicalReaction>
</comment>
<comment type="similarity">
    <text evidence="2 13">Belongs to the thiolase-like superfamily. FabH family.</text>
</comment>
<feature type="active site" evidence="13">
    <location>
        <position position="280"/>
    </location>
</feature>
<accession>A0A937HH84</accession>
<feature type="active site" evidence="13">
    <location>
        <position position="250"/>
    </location>
</feature>
<evidence type="ECO:0000259" key="15">
    <source>
        <dbReference type="Pfam" id="PF08545"/>
    </source>
</evidence>
<dbReference type="NCBIfam" id="TIGR00747">
    <property type="entry name" value="fabH"/>
    <property type="match status" value="1"/>
</dbReference>
<evidence type="ECO:0000256" key="12">
    <source>
        <dbReference type="ARBA" id="ARBA00051096"/>
    </source>
</evidence>
<evidence type="ECO:0000256" key="9">
    <source>
        <dbReference type="ARBA" id="ARBA00023160"/>
    </source>
</evidence>
<evidence type="ECO:0000256" key="5">
    <source>
        <dbReference type="ARBA" id="ARBA00022516"/>
    </source>
</evidence>
<name>A0A937HH84_9PROT</name>
<comment type="pathway">
    <text evidence="1 13">Lipid metabolism; fatty acid biosynthesis.</text>
</comment>
<dbReference type="GO" id="GO:0006633">
    <property type="term" value="P:fatty acid biosynthetic process"/>
    <property type="evidence" value="ECO:0007669"/>
    <property type="project" value="UniProtKB-UniRule"/>
</dbReference>
<keyword evidence="11 13" id="KW-0012">Acyltransferase</keyword>
<evidence type="ECO:0000313" key="17">
    <source>
        <dbReference type="Proteomes" id="UP000785783"/>
    </source>
</evidence>
<evidence type="ECO:0000313" key="16">
    <source>
        <dbReference type="EMBL" id="MBL6762129.1"/>
    </source>
</evidence>
<evidence type="ECO:0000256" key="1">
    <source>
        <dbReference type="ARBA" id="ARBA00005194"/>
    </source>
</evidence>
<keyword evidence="5 13" id="KW-0444">Lipid biosynthesis</keyword>
<evidence type="ECO:0000256" key="2">
    <source>
        <dbReference type="ARBA" id="ARBA00008642"/>
    </source>
</evidence>
<dbReference type="GO" id="GO:0004315">
    <property type="term" value="F:3-oxoacyl-[acyl-carrier-protein] synthase activity"/>
    <property type="evidence" value="ECO:0007669"/>
    <property type="project" value="InterPro"/>
</dbReference>
<dbReference type="GO" id="GO:0033818">
    <property type="term" value="F:beta-ketoacyl-acyl-carrier-protein synthase III activity"/>
    <property type="evidence" value="ECO:0007669"/>
    <property type="project" value="UniProtKB-UniRule"/>
</dbReference>
<dbReference type="InterPro" id="IPR013751">
    <property type="entry name" value="ACP_syn_III_N"/>
</dbReference>
<sequence>MSRKAKIIGIGSYLPEKTVSNDDLSKILDTSDEWITSRSGIKQRHQAGEGETTSDLAAHAARQALADAAVSTDDIDMIIVATTTPDLTFPATAALVQKKLGISHGAAFDVQAVCSGFVYGLSVASAMVETGQAMRVLFIGAETMTRLLDWDDRATAVLFGDGGGAVVIEATDIDTPNAPHIIGSYLRSDGNLTDLLYVDGGPSTTGTTGKLRMQGPEVYRHAVGNIADAINSLLAAHDLKVDDIDWFVPHQANKRIIDGVAKRIGLPAEKTVITVQNHANTSAASIPLALHDLVKSGRVKSGDLIMLEAMGGGLTWGANLVRWV</sequence>
<dbReference type="Pfam" id="PF08541">
    <property type="entry name" value="ACP_syn_III_C"/>
    <property type="match status" value="1"/>
</dbReference>
<feature type="active site" evidence="13">
    <location>
        <position position="114"/>
    </location>
</feature>
<evidence type="ECO:0000259" key="14">
    <source>
        <dbReference type="Pfam" id="PF08541"/>
    </source>
</evidence>
<evidence type="ECO:0000256" key="3">
    <source>
        <dbReference type="ARBA" id="ARBA00012333"/>
    </source>
</evidence>
<dbReference type="InterPro" id="IPR004655">
    <property type="entry name" value="FabH"/>
</dbReference>
<dbReference type="Proteomes" id="UP000785783">
    <property type="component" value="Unassembled WGS sequence"/>
</dbReference>
<proteinExistence type="inferred from homology"/>
<evidence type="ECO:0000256" key="11">
    <source>
        <dbReference type="ARBA" id="ARBA00023315"/>
    </source>
</evidence>
<dbReference type="GO" id="GO:0044550">
    <property type="term" value="P:secondary metabolite biosynthetic process"/>
    <property type="evidence" value="ECO:0007669"/>
    <property type="project" value="TreeGrafter"/>
</dbReference>
<dbReference type="Pfam" id="PF08545">
    <property type="entry name" value="ACP_syn_III"/>
    <property type="match status" value="1"/>
</dbReference>
<dbReference type="PANTHER" id="PTHR34069:SF2">
    <property type="entry name" value="BETA-KETOACYL-[ACYL-CARRIER-PROTEIN] SYNTHASE III"/>
    <property type="match status" value="1"/>
</dbReference>
<dbReference type="PANTHER" id="PTHR34069">
    <property type="entry name" value="3-OXOACYL-[ACYL-CARRIER-PROTEIN] SYNTHASE 3"/>
    <property type="match status" value="1"/>
</dbReference>
<feature type="domain" description="Beta-ketoacyl-[acyl-carrier-protein] synthase III N-terminal" evidence="15">
    <location>
        <begin position="108"/>
        <end position="190"/>
    </location>
</feature>
<comment type="function">
    <text evidence="13">Catalyzes the condensation reaction of fatty acid synthesis by the addition to an acyl acceptor of two carbons from malonyl-ACP. Catalyzes the first condensation reaction which initiates fatty acid synthesis and may therefore play a role in governing the total rate of fatty acid production. Possesses both acetoacetyl-ACP synthase and acetyl transacylase activities. Its substrate specificity determines the biosynthesis of branched-chain and/or straight-chain of fatty acids.</text>
</comment>
<evidence type="ECO:0000256" key="7">
    <source>
        <dbReference type="ARBA" id="ARBA00022832"/>
    </source>
</evidence>
<dbReference type="EC" id="2.3.1.180" evidence="3 13"/>
<comment type="subcellular location">
    <subcellularLocation>
        <location evidence="13">Cytoplasm</location>
    </subcellularLocation>
</comment>
<keyword evidence="7 13" id="KW-0276">Fatty acid metabolism</keyword>
<evidence type="ECO:0000256" key="13">
    <source>
        <dbReference type="HAMAP-Rule" id="MF_01815"/>
    </source>
</evidence>
<dbReference type="NCBIfam" id="NF006829">
    <property type="entry name" value="PRK09352.1"/>
    <property type="match status" value="1"/>
</dbReference>
<keyword evidence="8 13" id="KW-0443">Lipid metabolism</keyword>
<evidence type="ECO:0000256" key="6">
    <source>
        <dbReference type="ARBA" id="ARBA00022679"/>
    </source>
</evidence>
<dbReference type="SUPFAM" id="SSF53901">
    <property type="entry name" value="Thiolase-like"/>
    <property type="match status" value="1"/>
</dbReference>
<evidence type="ECO:0000256" key="8">
    <source>
        <dbReference type="ARBA" id="ARBA00023098"/>
    </source>
</evidence>